<dbReference type="RefSeq" id="WP_025087599.1">
    <property type="nucleotide sequence ID" value="NZ_AZFT01000009.1"/>
</dbReference>
<organism evidence="2 3">
    <name type="scientific">Ligilactobacillus apodemi DSM 16634 = JCM 16172</name>
    <dbReference type="NCBI Taxonomy" id="1423724"/>
    <lineage>
        <taxon>Bacteria</taxon>
        <taxon>Bacillati</taxon>
        <taxon>Bacillota</taxon>
        <taxon>Bacilli</taxon>
        <taxon>Lactobacillales</taxon>
        <taxon>Lactobacillaceae</taxon>
        <taxon>Ligilactobacillus</taxon>
    </lineage>
</organism>
<dbReference type="PATRIC" id="fig|1423724.4.peg.430"/>
<sequence length="82" mass="9591">MLSKNRIYVLCFNLFWLIALMVKYLSATTDSPLITLILSVLGLVCLVWQIVIWKKLLQDKTRFDLVLYLSAWILCIIFVILL</sequence>
<dbReference type="Proteomes" id="UP000051324">
    <property type="component" value="Unassembled WGS sequence"/>
</dbReference>
<evidence type="ECO:0000256" key="1">
    <source>
        <dbReference type="SAM" id="Phobius"/>
    </source>
</evidence>
<comment type="caution">
    <text evidence="2">The sequence shown here is derived from an EMBL/GenBank/DDBJ whole genome shotgun (WGS) entry which is preliminary data.</text>
</comment>
<keyword evidence="1" id="KW-1133">Transmembrane helix</keyword>
<feature type="transmembrane region" description="Helical" evidence="1">
    <location>
        <begin position="7"/>
        <end position="27"/>
    </location>
</feature>
<feature type="transmembrane region" description="Helical" evidence="1">
    <location>
        <begin position="33"/>
        <end position="53"/>
    </location>
</feature>
<evidence type="ECO:0000313" key="3">
    <source>
        <dbReference type="Proteomes" id="UP000051324"/>
    </source>
</evidence>
<evidence type="ECO:0000313" key="2">
    <source>
        <dbReference type="EMBL" id="KRL87118.1"/>
    </source>
</evidence>
<dbReference type="EMBL" id="AZFT01000009">
    <property type="protein sequence ID" value="KRL87118.1"/>
    <property type="molecule type" value="Genomic_DNA"/>
</dbReference>
<proteinExistence type="predicted"/>
<dbReference type="AlphaFoldDB" id="A0A0R1U2F2"/>
<reference evidence="2 3" key="1">
    <citation type="journal article" date="2015" name="Genome Announc.">
        <title>Expanding the biotechnology potential of lactobacilli through comparative genomics of 213 strains and associated genera.</title>
        <authorList>
            <person name="Sun Z."/>
            <person name="Harris H.M."/>
            <person name="McCann A."/>
            <person name="Guo C."/>
            <person name="Argimon S."/>
            <person name="Zhang W."/>
            <person name="Yang X."/>
            <person name="Jeffery I.B."/>
            <person name="Cooney J.C."/>
            <person name="Kagawa T.F."/>
            <person name="Liu W."/>
            <person name="Song Y."/>
            <person name="Salvetti E."/>
            <person name="Wrobel A."/>
            <person name="Rasinkangas P."/>
            <person name="Parkhill J."/>
            <person name="Rea M.C."/>
            <person name="O'Sullivan O."/>
            <person name="Ritari J."/>
            <person name="Douillard F.P."/>
            <person name="Paul Ross R."/>
            <person name="Yang R."/>
            <person name="Briner A.E."/>
            <person name="Felis G.E."/>
            <person name="de Vos W.M."/>
            <person name="Barrangou R."/>
            <person name="Klaenhammer T.R."/>
            <person name="Caufield P.W."/>
            <person name="Cui Y."/>
            <person name="Zhang H."/>
            <person name="O'Toole P.W."/>
        </authorList>
    </citation>
    <scope>NUCLEOTIDE SEQUENCE [LARGE SCALE GENOMIC DNA]</scope>
    <source>
        <strain evidence="2 3">DSM 16634</strain>
    </source>
</reference>
<gene>
    <name evidence="2" type="ORF">FC32_GL000411</name>
</gene>
<keyword evidence="3" id="KW-1185">Reference proteome</keyword>
<name>A0A0R1U2F2_9LACO</name>
<feature type="transmembrane region" description="Helical" evidence="1">
    <location>
        <begin position="65"/>
        <end position="81"/>
    </location>
</feature>
<keyword evidence="1" id="KW-0812">Transmembrane</keyword>
<protein>
    <submittedName>
        <fullName evidence="2">Uncharacterized protein</fullName>
    </submittedName>
</protein>
<keyword evidence="1" id="KW-0472">Membrane</keyword>
<accession>A0A0R1U2F2</accession>